<proteinExistence type="predicted"/>
<gene>
    <name evidence="1" type="ORF">TSOC_006931</name>
</gene>
<comment type="caution">
    <text evidence="1">The sequence shown here is derived from an EMBL/GenBank/DDBJ whole genome shotgun (WGS) entry which is preliminary data.</text>
</comment>
<dbReference type="Proteomes" id="UP000236333">
    <property type="component" value="Unassembled WGS sequence"/>
</dbReference>
<protein>
    <submittedName>
        <fullName evidence="1">Uncharacterized protein</fullName>
    </submittedName>
</protein>
<organism evidence="1 2">
    <name type="scientific">Tetrabaena socialis</name>
    <dbReference type="NCBI Taxonomy" id="47790"/>
    <lineage>
        <taxon>Eukaryota</taxon>
        <taxon>Viridiplantae</taxon>
        <taxon>Chlorophyta</taxon>
        <taxon>core chlorophytes</taxon>
        <taxon>Chlorophyceae</taxon>
        <taxon>CS clade</taxon>
        <taxon>Chlamydomonadales</taxon>
        <taxon>Tetrabaenaceae</taxon>
        <taxon>Tetrabaena</taxon>
    </lineage>
</organism>
<dbReference type="AlphaFoldDB" id="A0A2J8A2F6"/>
<evidence type="ECO:0000313" key="1">
    <source>
        <dbReference type="EMBL" id="PNH06668.1"/>
    </source>
</evidence>
<name>A0A2J8A2F6_9CHLO</name>
<dbReference type="OrthoDB" id="540694at2759"/>
<reference evidence="1 2" key="1">
    <citation type="journal article" date="2017" name="Mol. Biol. Evol.">
        <title>The 4-celled Tetrabaena socialis nuclear genome reveals the essential components for genetic control of cell number at the origin of multicellularity in the volvocine lineage.</title>
        <authorList>
            <person name="Featherston J."/>
            <person name="Arakaki Y."/>
            <person name="Hanschen E.R."/>
            <person name="Ferris P.J."/>
            <person name="Michod R.E."/>
            <person name="Olson B.J.S.C."/>
            <person name="Nozaki H."/>
            <person name="Durand P.M."/>
        </authorList>
    </citation>
    <scope>NUCLEOTIDE SEQUENCE [LARGE SCALE GENOMIC DNA]</scope>
    <source>
        <strain evidence="1 2">NIES-571</strain>
    </source>
</reference>
<accession>A0A2J8A2F6</accession>
<keyword evidence="2" id="KW-1185">Reference proteome</keyword>
<sequence>MAGTLGLGTGTITHYPQPEFVAQRVTGAFCGQFEMNNLPSHQYETLPIKSGHLPGYAGHVPGAMGAIAQRKPQAAMHTLNHMATDATLPKGSIRPQTDMSLVDLRPEQRSLAKVYMYAEDARSDFLKFPSKATFDHRR</sequence>
<evidence type="ECO:0000313" key="2">
    <source>
        <dbReference type="Proteomes" id="UP000236333"/>
    </source>
</evidence>
<dbReference type="EMBL" id="PGGS01000221">
    <property type="protein sequence ID" value="PNH06668.1"/>
    <property type="molecule type" value="Genomic_DNA"/>
</dbReference>